<proteinExistence type="predicted"/>
<comment type="caution">
    <text evidence="1">The sequence shown here is derived from an EMBL/GenBank/DDBJ whole genome shotgun (WGS) entry which is preliminary data.</text>
</comment>
<gene>
    <name evidence="1" type="ORF">ACOLOM_LOCUS7984</name>
</gene>
<protein>
    <submittedName>
        <fullName evidence="1">2699_t:CDS:1</fullName>
    </submittedName>
</protein>
<name>A0ACA9N923_9GLOM</name>
<organism evidence="1 2">
    <name type="scientific">Acaulospora colombiana</name>
    <dbReference type="NCBI Taxonomy" id="27376"/>
    <lineage>
        <taxon>Eukaryota</taxon>
        <taxon>Fungi</taxon>
        <taxon>Fungi incertae sedis</taxon>
        <taxon>Mucoromycota</taxon>
        <taxon>Glomeromycotina</taxon>
        <taxon>Glomeromycetes</taxon>
        <taxon>Diversisporales</taxon>
        <taxon>Acaulosporaceae</taxon>
        <taxon>Acaulospora</taxon>
    </lineage>
</organism>
<evidence type="ECO:0000313" key="2">
    <source>
        <dbReference type="Proteomes" id="UP000789525"/>
    </source>
</evidence>
<dbReference type="EMBL" id="CAJVPT010019603">
    <property type="protein sequence ID" value="CAG8642457.1"/>
    <property type="molecule type" value="Genomic_DNA"/>
</dbReference>
<feature type="non-terminal residue" evidence="1">
    <location>
        <position position="300"/>
    </location>
</feature>
<keyword evidence="2" id="KW-1185">Reference proteome</keyword>
<dbReference type="Proteomes" id="UP000789525">
    <property type="component" value="Unassembled WGS sequence"/>
</dbReference>
<accession>A0ACA9N923</accession>
<evidence type="ECO:0000313" key="1">
    <source>
        <dbReference type="EMBL" id="CAG8642457.1"/>
    </source>
</evidence>
<sequence length="300" mass="35391">MDVDEISTITINAEYAKTYEERKRNEELSRLKEKYGDVKIDSDEEDESTSEEEDELGELVTPEVDAQIMKTISAIRSKDPRVYDSHLNFFAVDNTGLREFEISDDEIQKARQDWTDKRQKKKDEGKPVHLKDYHRQMLLEGGGIIDEKNKVDVKSKAAKIGLMTLEESQKLKNEFKAAISEFDLSTKDDDEDFFIQRLKTDDELKAEEEEYKKFLLECIEDNSNDVEFVNRWRNHETDPGVDKDEAFLIDYILNRGWIDKDSAKIPSYEELITEHEDEEQFDEAVDNFESQYNFRFEEEW</sequence>
<reference evidence="1" key="1">
    <citation type="submission" date="2021-06" db="EMBL/GenBank/DDBJ databases">
        <authorList>
            <person name="Kallberg Y."/>
            <person name="Tangrot J."/>
            <person name="Rosling A."/>
        </authorList>
    </citation>
    <scope>NUCLEOTIDE SEQUENCE</scope>
    <source>
        <strain evidence="1">CL356</strain>
    </source>
</reference>